<organism evidence="1 2">
    <name type="scientific">Apophysomyces ossiformis</name>
    <dbReference type="NCBI Taxonomy" id="679940"/>
    <lineage>
        <taxon>Eukaryota</taxon>
        <taxon>Fungi</taxon>
        <taxon>Fungi incertae sedis</taxon>
        <taxon>Mucoromycota</taxon>
        <taxon>Mucoromycotina</taxon>
        <taxon>Mucoromycetes</taxon>
        <taxon>Mucorales</taxon>
        <taxon>Mucorineae</taxon>
        <taxon>Mucoraceae</taxon>
        <taxon>Apophysomyces</taxon>
    </lineage>
</organism>
<comment type="caution">
    <text evidence="1">The sequence shown here is derived from an EMBL/GenBank/DDBJ whole genome shotgun (WGS) entry which is preliminary data.</text>
</comment>
<dbReference type="OrthoDB" id="9909019at2759"/>
<protein>
    <submittedName>
        <fullName evidence="1">Uncharacterized protein</fullName>
    </submittedName>
</protein>
<dbReference type="AlphaFoldDB" id="A0A8H7EL68"/>
<evidence type="ECO:0000313" key="1">
    <source>
        <dbReference type="EMBL" id="KAF7722339.1"/>
    </source>
</evidence>
<evidence type="ECO:0000313" key="2">
    <source>
        <dbReference type="Proteomes" id="UP000605846"/>
    </source>
</evidence>
<proteinExistence type="predicted"/>
<keyword evidence="2" id="KW-1185">Reference proteome</keyword>
<sequence>MPYIPGVYLHHFHLYLIPAEIVWLYASYYIACNAEPGTITSNNVQSYLDHFPYDNLLYHPKECQTCKLQKLYLVGRGITTNEAFKWDMIEEDIQRGVLWQYEEQFSNKAESNVRKRTSSKVSRDTVTSKVTKKRIASLEELDNIYDAGFFQNLLDVFVPPKLGKP</sequence>
<dbReference type="Proteomes" id="UP000605846">
    <property type="component" value="Unassembled WGS sequence"/>
</dbReference>
<name>A0A8H7EL68_9FUNG</name>
<reference evidence="1" key="1">
    <citation type="submission" date="2020-01" db="EMBL/GenBank/DDBJ databases">
        <title>Genome Sequencing of Three Apophysomyces-Like Fungal Strains Confirms a Novel Fungal Genus in the Mucoromycota with divergent Burkholderia-like Endosymbiotic Bacteria.</title>
        <authorList>
            <person name="Stajich J.E."/>
            <person name="Macias A.M."/>
            <person name="Carter-House D."/>
            <person name="Lovett B."/>
            <person name="Kasson L.R."/>
            <person name="Berry K."/>
            <person name="Grigoriev I."/>
            <person name="Chang Y."/>
            <person name="Spatafora J."/>
            <person name="Kasson M.T."/>
        </authorList>
    </citation>
    <scope>NUCLEOTIDE SEQUENCE</scope>
    <source>
        <strain evidence="1">NRRL A-21654</strain>
    </source>
</reference>
<accession>A0A8H7EL68</accession>
<dbReference type="EMBL" id="JABAYA010000200">
    <property type="protein sequence ID" value="KAF7722339.1"/>
    <property type="molecule type" value="Genomic_DNA"/>
</dbReference>
<gene>
    <name evidence="1" type="ORF">EC973_003429</name>
</gene>